<sequence>MYTGLCGPADRQNRRRCRMMAINMQKIAYILPLHLYKDKQKRGFTS</sequence>
<accession>A0ABC9U2C4</accession>
<evidence type="ECO:0000313" key="1">
    <source>
        <dbReference type="EMBL" id="ERI79754.1"/>
    </source>
</evidence>
<gene>
    <name evidence="1" type="ORF">CLOSYM_00693</name>
</gene>
<evidence type="ECO:0000313" key="2">
    <source>
        <dbReference type="Proteomes" id="UP000016491"/>
    </source>
</evidence>
<organism evidence="1 2">
    <name type="scientific">[Clostridium] symbiosum ATCC 14940</name>
    <dbReference type="NCBI Taxonomy" id="411472"/>
    <lineage>
        <taxon>Bacteria</taxon>
        <taxon>Bacillati</taxon>
        <taxon>Bacillota</taxon>
        <taxon>Clostridia</taxon>
        <taxon>Lachnospirales</taxon>
        <taxon>Lachnospiraceae</taxon>
        <taxon>Otoolea</taxon>
    </lineage>
</organism>
<dbReference type="EMBL" id="AWSU01000057">
    <property type="protein sequence ID" value="ERI79754.1"/>
    <property type="molecule type" value="Genomic_DNA"/>
</dbReference>
<name>A0ABC9U2C4_CLOSY</name>
<reference evidence="1 2" key="1">
    <citation type="submission" date="2013-07" db="EMBL/GenBank/DDBJ databases">
        <authorList>
            <person name="Weinstock G."/>
            <person name="Sodergren E."/>
            <person name="Wylie T."/>
            <person name="Fulton L."/>
            <person name="Fulton R."/>
            <person name="Fronick C."/>
            <person name="O'Laughlin M."/>
            <person name="Godfrey J."/>
            <person name="Miner T."/>
            <person name="Herter B."/>
            <person name="Appelbaum E."/>
            <person name="Cordes M."/>
            <person name="Lek S."/>
            <person name="Wollam A."/>
            <person name="Pepin K.H."/>
            <person name="Palsikar V.B."/>
            <person name="Mitreva M."/>
            <person name="Wilson R.K."/>
        </authorList>
    </citation>
    <scope>NUCLEOTIDE SEQUENCE [LARGE SCALE GENOMIC DNA]</scope>
    <source>
        <strain evidence="1 2">ATCC 14940</strain>
    </source>
</reference>
<protein>
    <submittedName>
        <fullName evidence="1">Uncharacterized protein</fullName>
    </submittedName>
</protein>
<proteinExistence type="predicted"/>
<dbReference type="Proteomes" id="UP000016491">
    <property type="component" value="Unassembled WGS sequence"/>
</dbReference>
<comment type="caution">
    <text evidence="1">The sequence shown here is derived from an EMBL/GenBank/DDBJ whole genome shotgun (WGS) entry which is preliminary data.</text>
</comment>
<dbReference type="AlphaFoldDB" id="A0ABC9U2C4"/>